<dbReference type="PROSITE" id="PS00036">
    <property type="entry name" value="BZIP_BASIC"/>
    <property type="match status" value="1"/>
</dbReference>
<sequence length="230" mass="25183">MPPVGTPKRALRATSGAIPVATPQRSFRRGSQSSHEAEASSEDEPAKVPTTKLRAQREKNKAAQKAWRERKRSELDSLRSSASESQLRLRDLEMENVQLRERNKSLEAQLQLVKELARAQSVIKMEPDRMTAVPVSDSMPVGDKAPHGGSVTGTPETTQTLPSSAETDSAPNSVLIEDLKSPPSQNHHFLPLLEDGASTQVAPVLVTPSKHLETWLELADIGPMYKALAW</sequence>
<dbReference type="CDD" id="cd14686">
    <property type="entry name" value="bZIP"/>
    <property type="match status" value="1"/>
</dbReference>
<evidence type="ECO:0000256" key="1">
    <source>
        <dbReference type="SAM" id="MobiDB-lite"/>
    </source>
</evidence>
<dbReference type="OrthoDB" id="2181154at2759"/>
<keyword evidence="4" id="KW-1185">Reference proteome</keyword>
<proteinExistence type="predicted"/>
<dbReference type="InterPro" id="IPR004827">
    <property type="entry name" value="bZIP"/>
</dbReference>
<dbReference type="EMBL" id="KQ965758">
    <property type="protein sequence ID" value="KXS16041.1"/>
    <property type="molecule type" value="Genomic_DNA"/>
</dbReference>
<organism evidence="3 4">
    <name type="scientific">Gonapodya prolifera (strain JEL478)</name>
    <name type="common">Monoblepharis prolifera</name>
    <dbReference type="NCBI Taxonomy" id="1344416"/>
    <lineage>
        <taxon>Eukaryota</taxon>
        <taxon>Fungi</taxon>
        <taxon>Fungi incertae sedis</taxon>
        <taxon>Chytridiomycota</taxon>
        <taxon>Chytridiomycota incertae sedis</taxon>
        <taxon>Monoblepharidomycetes</taxon>
        <taxon>Monoblepharidales</taxon>
        <taxon>Gonapodyaceae</taxon>
        <taxon>Gonapodya</taxon>
    </lineage>
</organism>
<evidence type="ECO:0000313" key="4">
    <source>
        <dbReference type="Proteomes" id="UP000070544"/>
    </source>
</evidence>
<evidence type="ECO:0000313" key="3">
    <source>
        <dbReference type="EMBL" id="KXS16041.1"/>
    </source>
</evidence>
<reference evidence="3 4" key="1">
    <citation type="journal article" date="2015" name="Genome Biol. Evol.">
        <title>Phylogenomic analyses indicate that early fungi evolved digesting cell walls of algal ancestors of land plants.</title>
        <authorList>
            <person name="Chang Y."/>
            <person name="Wang S."/>
            <person name="Sekimoto S."/>
            <person name="Aerts A.L."/>
            <person name="Choi C."/>
            <person name="Clum A."/>
            <person name="LaButti K.M."/>
            <person name="Lindquist E.A."/>
            <person name="Yee Ngan C."/>
            <person name="Ohm R.A."/>
            <person name="Salamov A.A."/>
            <person name="Grigoriev I.V."/>
            <person name="Spatafora J.W."/>
            <person name="Berbee M.L."/>
        </authorList>
    </citation>
    <scope>NUCLEOTIDE SEQUENCE [LARGE SCALE GENOMIC DNA]</scope>
    <source>
        <strain evidence="3 4">JEL478</strain>
    </source>
</reference>
<name>A0A139AGV4_GONPJ</name>
<dbReference type="Proteomes" id="UP000070544">
    <property type="component" value="Unassembled WGS sequence"/>
</dbReference>
<feature type="domain" description="BZIP" evidence="2">
    <location>
        <begin position="57"/>
        <end position="70"/>
    </location>
</feature>
<dbReference type="InterPro" id="IPR046347">
    <property type="entry name" value="bZIP_sf"/>
</dbReference>
<feature type="region of interest" description="Disordered" evidence="1">
    <location>
        <begin position="133"/>
        <end position="169"/>
    </location>
</feature>
<accession>A0A139AGV4</accession>
<gene>
    <name evidence="3" type="ORF">M427DRAFT_56327</name>
</gene>
<evidence type="ECO:0000259" key="2">
    <source>
        <dbReference type="PROSITE" id="PS00036"/>
    </source>
</evidence>
<dbReference type="Gene3D" id="1.20.5.170">
    <property type="match status" value="1"/>
</dbReference>
<dbReference type="SUPFAM" id="SSF57959">
    <property type="entry name" value="Leucine zipper domain"/>
    <property type="match status" value="1"/>
</dbReference>
<feature type="region of interest" description="Disordered" evidence="1">
    <location>
        <begin position="1"/>
        <end position="87"/>
    </location>
</feature>
<feature type="compositionally biased region" description="Polar residues" evidence="1">
    <location>
        <begin position="152"/>
        <end position="169"/>
    </location>
</feature>
<dbReference type="GO" id="GO:0003700">
    <property type="term" value="F:DNA-binding transcription factor activity"/>
    <property type="evidence" value="ECO:0007669"/>
    <property type="project" value="InterPro"/>
</dbReference>
<protein>
    <recommendedName>
        <fullName evidence="2">BZIP domain-containing protein</fullName>
    </recommendedName>
</protein>
<dbReference type="AlphaFoldDB" id="A0A139AGV4"/>